<feature type="transmembrane region" description="Helical" evidence="6">
    <location>
        <begin position="85"/>
        <end position="106"/>
    </location>
</feature>
<dbReference type="InterPro" id="IPR051784">
    <property type="entry name" value="Nod_factor_ABC_transporter"/>
</dbReference>
<evidence type="ECO:0000313" key="9">
    <source>
        <dbReference type="Proteomes" id="UP001172728"/>
    </source>
</evidence>
<feature type="transmembrane region" description="Helical" evidence="6">
    <location>
        <begin position="140"/>
        <end position="159"/>
    </location>
</feature>
<feature type="transmembrane region" description="Helical" evidence="6">
    <location>
        <begin position="256"/>
        <end position="276"/>
    </location>
</feature>
<comment type="similarity">
    <text evidence="6">Belongs to the ABC-2 integral membrane protein family.</text>
</comment>
<keyword evidence="6" id="KW-0813">Transport</keyword>
<dbReference type="PIRSF" id="PIRSF006648">
    <property type="entry name" value="DrrB"/>
    <property type="match status" value="1"/>
</dbReference>
<keyword evidence="9" id="KW-1185">Reference proteome</keyword>
<keyword evidence="4 6" id="KW-0472">Membrane</keyword>
<evidence type="ECO:0000256" key="6">
    <source>
        <dbReference type="RuleBase" id="RU361157"/>
    </source>
</evidence>
<feature type="transmembrane region" description="Helical" evidence="6">
    <location>
        <begin position="165"/>
        <end position="187"/>
    </location>
</feature>
<name>A0ABT8GCQ6_9MICO</name>
<feature type="transmembrane region" description="Helical" evidence="6">
    <location>
        <begin position="199"/>
        <end position="218"/>
    </location>
</feature>
<keyword evidence="3 6" id="KW-1133">Transmembrane helix</keyword>
<protein>
    <recommendedName>
        <fullName evidence="6">Transport permease protein</fullName>
    </recommendedName>
</protein>
<keyword evidence="6" id="KW-1003">Cell membrane</keyword>
<evidence type="ECO:0000256" key="4">
    <source>
        <dbReference type="ARBA" id="ARBA00023136"/>
    </source>
</evidence>
<dbReference type="Pfam" id="PF01061">
    <property type="entry name" value="ABC2_membrane"/>
    <property type="match status" value="1"/>
</dbReference>
<evidence type="ECO:0000256" key="3">
    <source>
        <dbReference type="ARBA" id="ARBA00022989"/>
    </source>
</evidence>
<reference evidence="8" key="1">
    <citation type="submission" date="2023-06" db="EMBL/GenBank/DDBJ databases">
        <title>Sysu t00192.</title>
        <authorList>
            <person name="Gao L."/>
            <person name="Fang B.-Z."/>
            <person name="Li W.-J."/>
        </authorList>
    </citation>
    <scope>NUCLEOTIDE SEQUENCE</scope>
    <source>
        <strain evidence="8">SYSU T00192</strain>
    </source>
</reference>
<evidence type="ECO:0000256" key="2">
    <source>
        <dbReference type="ARBA" id="ARBA00022692"/>
    </source>
</evidence>
<keyword evidence="5" id="KW-0046">Antibiotic resistance</keyword>
<evidence type="ECO:0000259" key="7">
    <source>
        <dbReference type="PROSITE" id="PS51012"/>
    </source>
</evidence>
<dbReference type="PROSITE" id="PS51012">
    <property type="entry name" value="ABC_TM2"/>
    <property type="match status" value="1"/>
</dbReference>
<dbReference type="PANTHER" id="PTHR43229">
    <property type="entry name" value="NODULATION PROTEIN J"/>
    <property type="match status" value="1"/>
</dbReference>
<feature type="transmembrane region" description="Helical" evidence="6">
    <location>
        <begin position="56"/>
        <end position="79"/>
    </location>
</feature>
<dbReference type="InterPro" id="IPR013525">
    <property type="entry name" value="ABC2_TM"/>
</dbReference>
<evidence type="ECO:0000313" key="8">
    <source>
        <dbReference type="EMBL" id="MDN4476927.1"/>
    </source>
</evidence>
<evidence type="ECO:0000256" key="5">
    <source>
        <dbReference type="ARBA" id="ARBA00023251"/>
    </source>
</evidence>
<accession>A0ABT8GCQ6</accession>
<organism evidence="8 9">
    <name type="scientific">Demequina litoralis</name>
    <dbReference type="NCBI Taxonomy" id="3051660"/>
    <lineage>
        <taxon>Bacteria</taxon>
        <taxon>Bacillati</taxon>
        <taxon>Actinomycetota</taxon>
        <taxon>Actinomycetes</taxon>
        <taxon>Micrococcales</taxon>
        <taxon>Demequinaceae</taxon>
        <taxon>Demequina</taxon>
    </lineage>
</organism>
<proteinExistence type="inferred from homology"/>
<dbReference type="InterPro" id="IPR047817">
    <property type="entry name" value="ABC2_TM_bact-type"/>
</dbReference>
<evidence type="ECO:0000256" key="1">
    <source>
        <dbReference type="ARBA" id="ARBA00004141"/>
    </source>
</evidence>
<comment type="caution">
    <text evidence="8">The sequence shown here is derived from an EMBL/GenBank/DDBJ whole genome shotgun (WGS) entry which is preliminary data.</text>
</comment>
<dbReference type="RefSeq" id="WP_301135811.1">
    <property type="nucleotide sequence ID" value="NZ_JAUHPW010000013.1"/>
</dbReference>
<gene>
    <name evidence="8" type="ORF">QQX09_13795</name>
</gene>
<dbReference type="InterPro" id="IPR000412">
    <property type="entry name" value="ABC_2_transport"/>
</dbReference>
<sequence length="282" mass="30268">MTAQASRQQEESAPRVEAIAAALVGGSRPSRPSPLSSSISFGWRALLKIKHVPEQLADVTLFPVIMTLLFTFLFGGAIAGSVDSYIAYIAPGVLVQSVLFITMYSASTLRTDIDRGVFDRFRSLPIWRPSPLIGMLLGDAVRYSLGAAVTAAVCLLIGWRPEGGFLGVLAGVGVVLTFAFGLGWLWLFFGLILRTPGSVTAVSTIVLMPVLFGSNIFVDPSTMPGWLQGWVEINPVSDLVTTTRAFMNGTPVGPELGVTLAWSAGLVAVFGSLTMWRYRNPR</sequence>
<dbReference type="EMBL" id="JAUHPW010000013">
    <property type="protein sequence ID" value="MDN4476927.1"/>
    <property type="molecule type" value="Genomic_DNA"/>
</dbReference>
<dbReference type="Proteomes" id="UP001172728">
    <property type="component" value="Unassembled WGS sequence"/>
</dbReference>
<dbReference type="PANTHER" id="PTHR43229:SF2">
    <property type="entry name" value="NODULATION PROTEIN J"/>
    <property type="match status" value="1"/>
</dbReference>
<feature type="domain" description="ABC transmembrane type-2" evidence="7">
    <location>
        <begin position="54"/>
        <end position="281"/>
    </location>
</feature>
<comment type="subcellular location">
    <subcellularLocation>
        <location evidence="6">Cell membrane</location>
        <topology evidence="6">Multi-pass membrane protein</topology>
    </subcellularLocation>
    <subcellularLocation>
        <location evidence="1">Membrane</location>
        <topology evidence="1">Multi-pass membrane protein</topology>
    </subcellularLocation>
</comment>
<keyword evidence="2 6" id="KW-0812">Transmembrane</keyword>